<name>A0ABV0NGR5_9TELE</name>
<dbReference type="PANTHER" id="PTHR10625">
    <property type="entry name" value="HISTONE DEACETYLASE HDAC1-RELATED"/>
    <property type="match status" value="1"/>
</dbReference>
<proteinExistence type="predicted"/>
<dbReference type="InterPro" id="IPR037138">
    <property type="entry name" value="His_deacetylse_dom_sf"/>
</dbReference>
<accession>A0ABV0NGR5</accession>
<dbReference type="InterPro" id="IPR023696">
    <property type="entry name" value="Ureohydrolase_dom_sf"/>
</dbReference>
<evidence type="ECO:0000313" key="3">
    <source>
        <dbReference type="Proteomes" id="UP001476798"/>
    </source>
</evidence>
<gene>
    <name evidence="2" type="primary">HDAC4_1</name>
    <name evidence="2" type="ORF">GOODEAATRI_001407</name>
</gene>
<sequence>MPFTSTTHFSYCRTVVMPIANEFAPDVVLVSSGFDAVDGHAPPLGGYKLTAKCFSYLTRQLMDLAGGRLVLALEGGHDLTAICDASEACISALLGNEVKIAHPPLVWEY</sequence>
<dbReference type="Proteomes" id="UP001476798">
    <property type="component" value="Unassembled WGS sequence"/>
</dbReference>
<dbReference type="InterPro" id="IPR023801">
    <property type="entry name" value="His_deacetylse_dom"/>
</dbReference>
<organism evidence="2 3">
    <name type="scientific">Goodea atripinnis</name>
    <dbReference type="NCBI Taxonomy" id="208336"/>
    <lineage>
        <taxon>Eukaryota</taxon>
        <taxon>Metazoa</taxon>
        <taxon>Chordata</taxon>
        <taxon>Craniata</taxon>
        <taxon>Vertebrata</taxon>
        <taxon>Euteleostomi</taxon>
        <taxon>Actinopterygii</taxon>
        <taxon>Neopterygii</taxon>
        <taxon>Teleostei</taxon>
        <taxon>Neoteleostei</taxon>
        <taxon>Acanthomorphata</taxon>
        <taxon>Ovalentaria</taxon>
        <taxon>Atherinomorphae</taxon>
        <taxon>Cyprinodontiformes</taxon>
        <taxon>Goodeidae</taxon>
        <taxon>Goodea</taxon>
    </lineage>
</organism>
<dbReference type="Gene3D" id="3.40.800.20">
    <property type="entry name" value="Histone deacetylase domain"/>
    <property type="match status" value="1"/>
</dbReference>
<evidence type="ECO:0000313" key="2">
    <source>
        <dbReference type="EMBL" id="MEQ2170557.1"/>
    </source>
</evidence>
<keyword evidence="3" id="KW-1185">Reference proteome</keyword>
<comment type="caution">
    <text evidence="2">The sequence shown here is derived from an EMBL/GenBank/DDBJ whole genome shotgun (WGS) entry which is preliminary data.</text>
</comment>
<dbReference type="PANTHER" id="PTHR10625:SF33">
    <property type="entry name" value="HISTONE DEACETYLASE 4"/>
    <property type="match status" value="1"/>
</dbReference>
<dbReference type="EMBL" id="JAHRIO010040023">
    <property type="protein sequence ID" value="MEQ2170557.1"/>
    <property type="molecule type" value="Genomic_DNA"/>
</dbReference>
<dbReference type="SUPFAM" id="SSF52768">
    <property type="entry name" value="Arginase/deacetylase"/>
    <property type="match status" value="1"/>
</dbReference>
<reference evidence="2 3" key="1">
    <citation type="submission" date="2021-06" db="EMBL/GenBank/DDBJ databases">
        <authorList>
            <person name="Palmer J.M."/>
        </authorList>
    </citation>
    <scope>NUCLEOTIDE SEQUENCE [LARGE SCALE GENOMIC DNA]</scope>
    <source>
        <strain evidence="2 3">GA_2019</strain>
        <tissue evidence="2">Muscle</tissue>
    </source>
</reference>
<feature type="domain" description="Histone deacetylase" evidence="1">
    <location>
        <begin position="10"/>
        <end position="93"/>
    </location>
</feature>
<protein>
    <submittedName>
        <fullName evidence="2">Histone deacetylase 4</fullName>
    </submittedName>
</protein>
<evidence type="ECO:0000259" key="1">
    <source>
        <dbReference type="Pfam" id="PF00850"/>
    </source>
</evidence>
<dbReference type="Pfam" id="PF00850">
    <property type="entry name" value="Hist_deacetyl"/>
    <property type="match status" value="1"/>
</dbReference>